<keyword evidence="4 6" id="KW-0472">Membrane</keyword>
<gene>
    <name evidence="7" type="ORF">THRCLA_22961</name>
</gene>
<dbReference type="InterPro" id="IPR048254">
    <property type="entry name" value="CDP_ALCOHOL_P_TRANSF_CS"/>
</dbReference>
<dbReference type="STRING" id="74557.A0A1V9YLB1"/>
<dbReference type="Proteomes" id="UP000243217">
    <property type="component" value="Unassembled WGS sequence"/>
</dbReference>
<dbReference type="GO" id="GO:0016780">
    <property type="term" value="F:phosphotransferase activity, for other substituted phosphate groups"/>
    <property type="evidence" value="ECO:0007669"/>
    <property type="project" value="InterPro"/>
</dbReference>
<evidence type="ECO:0000256" key="5">
    <source>
        <dbReference type="RuleBase" id="RU003750"/>
    </source>
</evidence>
<feature type="transmembrane region" description="Helical" evidence="6">
    <location>
        <begin position="273"/>
        <end position="294"/>
    </location>
</feature>
<feature type="transmembrane region" description="Helical" evidence="6">
    <location>
        <begin position="74"/>
        <end position="92"/>
    </location>
</feature>
<feature type="transmembrane region" description="Helical" evidence="6">
    <location>
        <begin position="177"/>
        <end position="197"/>
    </location>
</feature>
<evidence type="ECO:0000256" key="2">
    <source>
        <dbReference type="ARBA" id="ARBA00010441"/>
    </source>
</evidence>
<comment type="similarity">
    <text evidence="2 5">Belongs to the CDP-alcohol phosphatidyltransferase class-I family.</text>
</comment>
<feature type="transmembrane region" description="Helical" evidence="6">
    <location>
        <begin position="247"/>
        <end position="267"/>
    </location>
</feature>
<dbReference type="PANTHER" id="PTHR10414:SF37">
    <property type="entry name" value="BB IN A BOXCAR, ISOFORM C"/>
    <property type="match status" value="1"/>
</dbReference>
<keyword evidence="6" id="KW-1133">Transmembrane helix</keyword>
<dbReference type="PROSITE" id="PS00379">
    <property type="entry name" value="CDP_ALCOHOL_P_TRANSF"/>
    <property type="match status" value="1"/>
</dbReference>
<comment type="caution">
    <text evidence="7">The sequence shown here is derived from an EMBL/GenBank/DDBJ whole genome shotgun (WGS) entry which is preliminary data.</text>
</comment>
<proteinExistence type="inferred from homology"/>
<feature type="transmembrane region" description="Helical" evidence="6">
    <location>
        <begin position="306"/>
        <end position="324"/>
    </location>
</feature>
<dbReference type="Gene3D" id="1.20.120.1760">
    <property type="match status" value="1"/>
</dbReference>
<accession>A0A1V9YLB1</accession>
<dbReference type="InterPro" id="IPR000462">
    <property type="entry name" value="CDP-OH_P_trans"/>
</dbReference>
<evidence type="ECO:0000256" key="3">
    <source>
        <dbReference type="ARBA" id="ARBA00022679"/>
    </source>
</evidence>
<reference evidence="7 8" key="1">
    <citation type="journal article" date="2014" name="Genome Biol. Evol.">
        <title>The secreted proteins of Achlya hypogyna and Thraustotheca clavata identify the ancestral oomycete secretome and reveal gene acquisitions by horizontal gene transfer.</title>
        <authorList>
            <person name="Misner I."/>
            <person name="Blouin N."/>
            <person name="Leonard G."/>
            <person name="Richards T.A."/>
            <person name="Lane C.E."/>
        </authorList>
    </citation>
    <scope>NUCLEOTIDE SEQUENCE [LARGE SCALE GENOMIC DNA]</scope>
    <source>
        <strain evidence="7 8">ATCC 34112</strain>
    </source>
</reference>
<dbReference type="GO" id="GO:0008654">
    <property type="term" value="P:phospholipid biosynthetic process"/>
    <property type="evidence" value="ECO:0007669"/>
    <property type="project" value="InterPro"/>
</dbReference>
<evidence type="ECO:0000313" key="8">
    <source>
        <dbReference type="Proteomes" id="UP000243217"/>
    </source>
</evidence>
<dbReference type="PIRSF" id="PIRSF015665">
    <property type="entry name" value="CHOPT"/>
    <property type="match status" value="1"/>
</dbReference>
<feature type="transmembrane region" description="Helical" evidence="6">
    <location>
        <begin position="47"/>
        <end position="68"/>
    </location>
</feature>
<keyword evidence="8" id="KW-1185">Reference proteome</keyword>
<keyword evidence="6" id="KW-0812">Transmembrane</keyword>
<feature type="transmembrane region" description="Helical" evidence="6">
    <location>
        <begin position="330"/>
        <end position="356"/>
    </location>
</feature>
<evidence type="ECO:0000256" key="1">
    <source>
        <dbReference type="ARBA" id="ARBA00004370"/>
    </source>
</evidence>
<sequence length="369" mass="40685">MVLSTKALEGIAEYQYKPGSMTWLDTKFTYFWNGVVEYLPLWLAPNVITLFGTFMIVSSSILLFLHSPTMTEEIPAYISVLLAICLFIYQTCDAIDGKQARRTGTSSPVGQLLDHGGDAICNVFTNLAVGLSVGTGPTYELLLVMSIASIVFFMAQWEEYHTGILRCGNGSVGVTEGLVALMALHIFTAILGSDFWNTLIYNIISIRECALGLASATMLLQGKDNIKAVCEVIEEEKSISKCNKITALTQLLPSLLVLTTSLVWMMLDDISAYPYTFFLGIGISHVALSSRMIISHMCKVEYKSQLDILFGLSTVLLCIVQQILPCDIVSLLYLGGICIVHGHYTTSVVVEICWYLDIHLLLLKNKSKD</sequence>
<evidence type="ECO:0000256" key="4">
    <source>
        <dbReference type="ARBA" id="ARBA00023136"/>
    </source>
</evidence>
<dbReference type="EMBL" id="JNBS01003513">
    <property type="protein sequence ID" value="OQR86511.1"/>
    <property type="molecule type" value="Genomic_DNA"/>
</dbReference>
<dbReference type="PANTHER" id="PTHR10414">
    <property type="entry name" value="ETHANOLAMINEPHOSPHOTRANSFERASE"/>
    <property type="match status" value="1"/>
</dbReference>
<dbReference type="AlphaFoldDB" id="A0A1V9YLB1"/>
<dbReference type="GO" id="GO:0016020">
    <property type="term" value="C:membrane"/>
    <property type="evidence" value="ECO:0007669"/>
    <property type="project" value="UniProtKB-SubCell"/>
</dbReference>
<keyword evidence="3 5" id="KW-0808">Transferase</keyword>
<feature type="transmembrane region" description="Helical" evidence="6">
    <location>
        <begin position="139"/>
        <end position="157"/>
    </location>
</feature>
<protein>
    <submittedName>
        <fullName evidence="7">CDP-alcohol phosphatidyltransferase</fullName>
    </submittedName>
</protein>
<evidence type="ECO:0000313" key="7">
    <source>
        <dbReference type="EMBL" id="OQR86511.1"/>
    </source>
</evidence>
<evidence type="ECO:0000256" key="6">
    <source>
        <dbReference type="SAM" id="Phobius"/>
    </source>
</evidence>
<dbReference type="InterPro" id="IPR043130">
    <property type="entry name" value="CDP-OH_PTrfase_TM_dom"/>
</dbReference>
<dbReference type="OrthoDB" id="196717at2759"/>
<organism evidence="7 8">
    <name type="scientific">Thraustotheca clavata</name>
    <dbReference type="NCBI Taxonomy" id="74557"/>
    <lineage>
        <taxon>Eukaryota</taxon>
        <taxon>Sar</taxon>
        <taxon>Stramenopiles</taxon>
        <taxon>Oomycota</taxon>
        <taxon>Saprolegniomycetes</taxon>
        <taxon>Saprolegniales</taxon>
        <taxon>Achlyaceae</taxon>
        <taxon>Thraustotheca</taxon>
    </lineage>
</organism>
<dbReference type="Pfam" id="PF01066">
    <property type="entry name" value="CDP-OH_P_transf"/>
    <property type="match status" value="1"/>
</dbReference>
<comment type="subcellular location">
    <subcellularLocation>
        <location evidence="1">Membrane</location>
    </subcellularLocation>
</comment>
<name>A0A1V9YLB1_9STRA</name>
<dbReference type="InterPro" id="IPR014472">
    <property type="entry name" value="CHOPT"/>
</dbReference>